<dbReference type="RefSeq" id="WP_193996398.1">
    <property type="nucleotide sequence ID" value="NZ_JADEXP010000456.1"/>
</dbReference>
<organism evidence="2 3">
    <name type="scientific">Leptolyngbya cf. ectocarpi LEGE 11479</name>
    <dbReference type="NCBI Taxonomy" id="1828722"/>
    <lineage>
        <taxon>Bacteria</taxon>
        <taxon>Bacillati</taxon>
        <taxon>Cyanobacteriota</taxon>
        <taxon>Cyanophyceae</taxon>
        <taxon>Leptolyngbyales</taxon>
        <taxon>Leptolyngbyaceae</taxon>
        <taxon>Leptolyngbya group</taxon>
        <taxon>Leptolyngbya</taxon>
    </lineage>
</organism>
<evidence type="ECO:0000313" key="2">
    <source>
        <dbReference type="EMBL" id="MBE9070538.1"/>
    </source>
</evidence>
<reference evidence="2" key="1">
    <citation type="submission" date="2020-10" db="EMBL/GenBank/DDBJ databases">
        <authorList>
            <person name="Castelo-Branco R."/>
            <person name="Eusebio N."/>
            <person name="Adriana R."/>
            <person name="Vieira A."/>
            <person name="Brugerolle De Fraissinette N."/>
            <person name="Rezende De Castro R."/>
            <person name="Schneider M.P."/>
            <person name="Vasconcelos V."/>
            <person name="Leao P.N."/>
        </authorList>
    </citation>
    <scope>NUCLEOTIDE SEQUENCE</scope>
    <source>
        <strain evidence="2">LEGE 11479</strain>
    </source>
</reference>
<keyword evidence="3" id="KW-1185">Reference proteome</keyword>
<proteinExistence type="predicted"/>
<evidence type="ECO:0000313" key="3">
    <source>
        <dbReference type="Proteomes" id="UP000615026"/>
    </source>
</evidence>
<comment type="caution">
    <text evidence="2">The sequence shown here is derived from an EMBL/GenBank/DDBJ whole genome shotgun (WGS) entry which is preliminary data.</text>
</comment>
<feature type="domain" description="Inactive STAND" evidence="1">
    <location>
        <begin position="86"/>
        <end position="238"/>
    </location>
</feature>
<evidence type="ECO:0000259" key="1">
    <source>
        <dbReference type="Pfam" id="PF19995"/>
    </source>
</evidence>
<protein>
    <recommendedName>
        <fullName evidence="1">Inactive STAND domain-containing protein</fullName>
    </recommendedName>
</protein>
<dbReference type="EMBL" id="JADEXP010000456">
    <property type="protein sequence ID" value="MBE9070538.1"/>
    <property type="molecule type" value="Genomic_DNA"/>
</dbReference>
<name>A0A929FDF3_LEPEC</name>
<dbReference type="Proteomes" id="UP000615026">
    <property type="component" value="Unassembled WGS sequence"/>
</dbReference>
<dbReference type="AlphaFoldDB" id="A0A929FDF3"/>
<gene>
    <name evidence="2" type="ORF">IQ260_28235</name>
</gene>
<dbReference type="InterPro" id="IPR045475">
    <property type="entry name" value="iSTAND"/>
</dbReference>
<accession>A0A929FDF3</accession>
<dbReference type="Pfam" id="PF19995">
    <property type="entry name" value="iSTAND"/>
    <property type="match status" value="1"/>
</dbReference>
<sequence length="340" mass="39053">MEVNGLLIQQKEAYQKTLLKKYQAAYAQMSKTLSDTEKINLEEEIKQLETSIQATQREINELRVPQKSESESYRQLSNVWEEELHKINYSKVESALNTIFKPLKRREGSALFFIRKSQDMGGKWCIQKIKHRIQSDLGSGLVPRSIGFSSFQNADAMGVLSRLAERYIIDMPVEQNNLKGCTQAIIKRIIDSLESGQIFLLEIQLYRLQPHDSFLKWFVNDFWMPLVSQLPAISSQKRNIRLMAVLAVQGGTVSKGCLSSDLCCNKKNFNGSKIFELTLQRWTEPEICDWLFDFSGLTAQVKRLNDDQIEQMAENIHYVTGGIPNKVYHELMNAMTHCTS</sequence>